<accession>A0AAD2GBI9</accession>
<sequence>MTPRDDICLGQPLKDHEHLDHETVGLVLQICPLSSTFHPQNVFCSVGCVKVQRVTT</sequence>
<dbReference type="AlphaFoldDB" id="A0AAD2GBI9"/>
<organism evidence="1 2">
    <name type="scientific">Cylindrotheca closterium</name>
    <dbReference type="NCBI Taxonomy" id="2856"/>
    <lineage>
        <taxon>Eukaryota</taxon>
        <taxon>Sar</taxon>
        <taxon>Stramenopiles</taxon>
        <taxon>Ochrophyta</taxon>
        <taxon>Bacillariophyta</taxon>
        <taxon>Bacillariophyceae</taxon>
        <taxon>Bacillariophycidae</taxon>
        <taxon>Bacillariales</taxon>
        <taxon>Bacillariaceae</taxon>
        <taxon>Cylindrotheca</taxon>
    </lineage>
</organism>
<dbReference type="Proteomes" id="UP001295423">
    <property type="component" value="Unassembled WGS sequence"/>
</dbReference>
<name>A0AAD2GBI9_9STRA</name>
<evidence type="ECO:0000313" key="2">
    <source>
        <dbReference type="Proteomes" id="UP001295423"/>
    </source>
</evidence>
<comment type="caution">
    <text evidence="1">The sequence shown here is derived from an EMBL/GenBank/DDBJ whole genome shotgun (WGS) entry which is preliminary data.</text>
</comment>
<reference evidence="1" key="1">
    <citation type="submission" date="2023-08" db="EMBL/GenBank/DDBJ databases">
        <authorList>
            <person name="Audoor S."/>
            <person name="Bilcke G."/>
        </authorList>
    </citation>
    <scope>NUCLEOTIDE SEQUENCE</scope>
</reference>
<evidence type="ECO:0000313" key="1">
    <source>
        <dbReference type="EMBL" id="CAJ1968470.1"/>
    </source>
</evidence>
<gene>
    <name evidence="1" type="ORF">CYCCA115_LOCUS23254</name>
</gene>
<feature type="non-terminal residue" evidence="1">
    <location>
        <position position="1"/>
    </location>
</feature>
<dbReference type="EMBL" id="CAKOGP040002385">
    <property type="protein sequence ID" value="CAJ1968470.1"/>
    <property type="molecule type" value="Genomic_DNA"/>
</dbReference>
<keyword evidence="2" id="KW-1185">Reference proteome</keyword>
<proteinExistence type="predicted"/>
<protein>
    <submittedName>
        <fullName evidence="1">Uncharacterized protein</fullName>
    </submittedName>
</protein>